<keyword evidence="3" id="KW-1185">Reference proteome</keyword>
<evidence type="ECO:0000313" key="2">
    <source>
        <dbReference type="EMBL" id="ACS39455.1"/>
    </source>
</evidence>
<dbReference type="OrthoDB" id="337830at2"/>
<dbReference type="InterPro" id="IPR036188">
    <property type="entry name" value="FAD/NAD-bd_sf"/>
</dbReference>
<feature type="compositionally biased region" description="Basic and acidic residues" evidence="1">
    <location>
        <begin position="134"/>
        <end position="157"/>
    </location>
</feature>
<feature type="region of interest" description="Disordered" evidence="1">
    <location>
        <begin position="131"/>
        <end position="181"/>
    </location>
</feature>
<gene>
    <name evidence="2" type="ordered locus">MexAM1_META1p1596</name>
</gene>
<dbReference type="Pfam" id="PF13450">
    <property type="entry name" value="NAD_binding_8"/>
    <property type="match status" value="1"/>
</dbReference>
<feature type="compositionally biased region" description="Polar residues" evidence="1">
    <location>
        <begin position="158"/>
        <end position="174"/>
    </location>
</feature>
<dbReference type="eggNOG" id="COG1231">
    <property type="taxonomic scope" value="Bacteria"/>
</dbReference>
<dbReference type="Gene3D" id="3.50.50.60">
    <property type="entry name" value="FAD/NAD(P)-binding domain"/>
    <property type="match status" value="1"/>
</dbReference>
<evidence type="ECO:0008006" key="4">
    <source>
        <dbReference type="Google" id="ProtNLM"/>
    </source>
</evidence>
<proteinExistence type="predicted"/>
<dbReference type="Proteomes" id="UP000009081">
    <property type="component" value="Chromosome"/>
</dbReference>
<sequence length="181" mass="19326">MYNEYDVIIVGAGAAGIGAARRLADQGKAALLLEASSRLGGRAFTQDLGGYPLDLGCEWLHSGDRNAWVGIAEASGFPVDHREVAVEEAGEHHAVAGNPHQEGGRPVGDQQPLQVDLLLDEVVGWAREAGTHGFRQDGDGCRQPDHDARDLHARDPNPTEQKWNTTAGSRQASQLGLRHAA</sequence>
<dbReference type="GO" id="GO:0016491">
    <property type="term" value="F:oxidoreductase activity"/>
    <property type="evidence" value="ECO:0007669"/>
    <property type="project" value="TreeGrafter"/>
</dbReference>
<dbReference type="PANTHER" id="PTHR10742:SF410">
    <property type="entry name" value="LYSINE-SPECIFIC HISTONE DEMETHYLASE 2"/>
    <property type="match status" value="1"/>
</dbReference>
<evidence type="ECO:0000313" key="3">
    <source>
        <dbReference type="Proteomes" id="UP000009081"/>
    </source>
</evidence>
<dbReference type="KEGG" id="mea:Mex_1p1596"/>
<accession>C5B0A5</accession>
<dbReference type="PANTHER" id="PTHR10742">
    <property type="entry name" value="FLAVIN MONOAMINE OXIDASE"/>
    <property type="match status" value="1"/>
</dbReference>
<dbReference type="STRING" id="272630.MexAM1_META1p1596"/>
<evidence type="ECO:0000256" key="1">
    <source>
        <dbReference type="SAM" id="MobiDB-lite"/>
    </source>
</evidence>
<reference evidence="2 3" key="1">
    <citation type="journal article" date="2009" name="PLoS ONE">
        <title>Methylobacterium genome sequences: a reference blueprint to investigate microbial metabolism of C1 compounds from natural and industrial sources.</title>
        <authorList>
            <person name="Vuilleumier S."/>
            <person name="Chistoserdova L."/>
            <person name="Lee M.-C."/>
            <person name="Bringel F."/>
            <person name="Lajus A."/>
            <person name="Zhou Y."/>
            <person name="Gourion B."/>
            <person name="Barbe V."/>
            <person name="Chang J."/>
            <person name="Cruveiller S."/>
            <person name="Dossat C."/>
            <person name="Gillett W."/>
            <person name="Gruffaz C."/>
            <person name="Haugen E."/>
            <person name="Hourcade E."/>
            <person name="Levy R."/>
            <person name="Mangenot S."/>
            <person name="Muller E."/>
            <person name="Nadalig T."/>
            <person name="Pagni M."/>
            <person name="Penny C."/>
            <person name="Peyraud R."/>
            <person name="Robinson D.G."/>
            <person name="Roche D."/>
            <person name="Rouy Z."/>
            <person name="Saenampechek C."/>
            <person name="Salvignol G."/>
            <person name="Vallenet D."/>
            <person name="Wu Z."/>
            <person name="Marx C.J."/>
            <person name="Vorholt J.A."/>
            <person name="Olson M.V."/>
            <person name="Kaul R."/>
            <person name="Weissenbach J."/>
            <person name="Medigue C."/>
            <person name="Lidstrom M.E."/>
        </authorList>
    </citation>
    <scope>NUCLEOTIDE SEQUENCE [LARGE SCALE GENOMIC DNA]</scope>
    <source>
        <strain evidence="3">ATCC 14718 / DSM 1338 / JCM 2805 / NCIMB 9133 / AM1</strain>
    </source>
</reference>
<dbReference type="InterPro" id="IPR050281">
    <property type="entry name" value="Flavin_monoamine_oxidase"/>
</dbReference>
<dbReference type="SUPFAM" id="SSF51905">
    <property type="entry name" value="FAD/NAD(P)-binding domain"/>
    <property type="match status" value="1"/>
</dbReference>
<organism evidence="2 3">
    <name type="scientific">Methylorubrum extorquens (strain ATCC 14718 / DSM 1338 / JCM 2805 / NCIMB 9133 / AM1)</name>
    <name type="common">Methylobacterium extorquens</name>
    <dbReference type="NCBI Taxonomy" id="272630"/>
    <lineage>
        <taxon>Bacteria</taxon>
        <taxon>Pseudomonadati</taxon>
        <taxon>Pseudomonadota</taxon>
        <taxon>Alphaproteobacteria</taxon>
        <taxon>Hyphomicrobiales</taxon>
        <taxon>Methylobacteriaceae</taxon>
        <taxon>Methylorubrum</taxon>
    </lineage>
</organism>
<name>C5B0A5_METEA</name>
<dbReference type="EMBL" id="CP001510">
    <property type="protein sequence ID" value="ACS39455.1"/>
    <property type="molecule type" value="Genomic_DNA"/>
</dbReference>
<protein>
    <recommendedName>
        <fullName evidence="4">Amine oxidase domain-containing protein</fullName>
    </recommendedName>
</protein>
<dbReference type="HOGENOM" id="CLU_1487389_0_0_5"/>
<dbReference type="AlphaFoldDB" id="C5B0A5"/>